<keyword evidence="3" id="KW-1185">Reference proteome</keyword>
<comment type="caution">
    <text evidence="2">The sequence shown here is derived from an EMBL/GenBank/DDBJ whole genome shotgun (WGS) entry which is preliminary data.</text>
</comment>
<gene>
    <name evidence="2" type="ORF">NGM99_20450</name>
</gene>
<dbReference type="EMBL" id="JAMXQS010000010">
    <property type="protein sequence ID" value="MCO6052163.1"/>
    <property type="molecule type" value="Genomic_DNA"/>
</dbReference>
<dbReference type="RefSeq" id="WP_252822399.1">
    <property type="nucleotide sequence ID" value="NZ_JAMXQS010000010.1"/>
</dbReference>
<evidence type="ECO:0000313" key="3">
    <source>
        <dbReference type="Proteomes" id="UP001205906"/>
    </source>
</evidence>
<protein>
    <submittedName>
        <fullName evidence="2">Uncharacterized protein</fullName>
    </submittedName>
</protein>
<evidence type="ECO:0000313" key="2">
    <source>
        <dbReference type="EMBL" id="MCO6052163.1"/>
    </source>
</evidence>
<organism evidence="2 3">
    <name type="scientific">Mesorhizobium liriopis</name>
    <dbReference type="NCBI Taxonomy" id="2953882"/>
    <lineage>
        <taxon>Bacteria</taxon>
        <taxon>Pseudomonadati</taxon>
        <taxon>Pseudomonadota</taxon>
        <taxon>Alphaproteobacteria</taxon>
        <taxon>Hyphomicrobiales</taxon>
        <taxon>Phyllobacteriaceae</taxon>
        <taxon>Mesorhizobium</taxon>
    </lineage>
</organism>
<proteinExistence type="predicted"/>
<reference evidence="2 3" key="1">
    <citation type="submission" date="2022-06" db="EMBL/GenBank/DDBJ databases">
        <title>Mesorhizobium sp. strain RP14 Genome sequencing and assembly.</title>
        <authorList>
            <person name="Kim I."/>
        </authorList>
    </citation>
    <scope>NUCLEOTIDE SEQUENCE [LARGE SCALE GENOMIC DNA]</scope>
    <source>
        <strain evidence="3">RP14(2022)</strain>
    </source>
</reference>
<dbReference type="Proteomes" id="UP001205906">
    <property type="component" value="Unassembled WGS sequence"/>
</dbReference>
<name>A0ABT1CCD2_9HYPH</name>
<evidence type="ECO:0000256" key="1">
    <source>
        <dbReference type="SAM" id="MobiDB-lite"/>
    </source>
</evidence>
<feature type="region of interest" description="Disordered" evidence="1">
    <location>
        <begin position="1"/>
        <end position="22"/>
    </location>
</feature>
<feature type="compositionally biased region" description="Polar residues" evidence="1">
    <location>
        <begin position="11"/>
        <end position="22"/>
    </location>
</feature>
<sequence>MFEVVYETRKQGQTPDDPSAPLTSLVLNSTFDTEEKAQDACLGFQGPFERRWEDASQHRYFGETPKEPGKVSIWYYRPAD</sequence>
<accession>A0ABT1CCD2</accession>
<feature type="compositionally biased region" description="Basic and acidic residues" evidence="1">
    <location>
        <begin position="1"/>
        <end position="10"/>
    </location>
</feature>